<dbReference type="AlphaFoldDB" id="A0A7X9RM67"/>
<dbReference type="Proteomes" id="UP000588369">
    <property type="component" value="Unassembled WGS sequence"/>
</dbReference>
<evidence type="ECO:0000313" key="2">
    <source>
        <dbReference type="Proteomes" id="UP000588369"/>
    </source>
</evidence>
<proteinExistence type="predicted"/>
<dbReference type="GeneID" id="78110634"/>
<evidence type="ECO:0000313" key="1">
    <source>
        <dbReference type="EMBL" id="NME61530.1"/>
    </source>
</evidence>
<dbReference type="RefSeq" id="WP_143252501.1">
    <property type="nucleotide sequence ID" value="NZ_JABAGI010000001.1"/>
</dbReference>
<accession>A0A7X9RM67</accession>
<reference evidence="1 2" key="1">
    <citation type="submission" date="2020-04" db="EMBL/GenBank/DDBJ databases">
        <authorList>
            <person name="Hitch T.C.A."/>
            <person name="Wylensek D."/>
            <person name="Clavel T."/>
        </authorList>
    </citation>
    <scope>NUCLEOTIDE SEQUENCE [LARGE SCALE GENOMIC DNA]</scope>
    <source>
        <strain evidence="1 2">BSM-130-P53-3C</strain>
    </source>
</reference>
<protein>
    <submittedName>
        <fullName evidence="1">Uncharacterized protein</fullName>
    </submittedName>
</protein>
<sequence>MSDFSSLAMLRDLGLVIAGEYAKTWPPGHEVPDWCGSLLRLCRYGDILPVTALEGDFQNRGFPTFLLEDYPQDKGFS</sequence>
<organism evidence="1 2">
    <name type="scientific">Bifidobacterium thermophilum</name>
    <dbReference type="NCBI Taxonomy" id="33905"/>
    <lineage>
        <taxon>Bacteria</taxon>
        <taxon>Bacillati</taxon>
        <taxon>Actinomycetota</taxon>
        <taxon>Actinomycetes</taxon>
        <taxon>Bifidobacteriales</taxon>
        <taxon>Bifidobacteriaceae</taxon>
        <taxon>Bifidobacterium</taxon>
    </lineage>
</organism>
<name>A0A7X9RM67_9BIFI</name>
<dbReference type="EMBL" id="JABAGI010000001">
    <property type="protein sequence ID" value="NME61530.1"/>
    <property type="molecule type" value="Genomic_DNA"/>
</dbReference>
<gene>
    <name evidence="1" type="ORF">HF844_01735</name>
</gene>
<comment type="caution">
    <text evidence="1">The sequence shown here is derived from an EMBL/GenBank/DDBJ whole genome shotgun (WGS) entry which is preliminary data.</text>
</comment>